<evidence type="ECO:0000259" key="1">
    <source>
        <dbReference type="Pfam" id="PF13788"/>
    </source>
</evidence>
<dbReference type="AlphaFoldDB" id="A0A223CWH7"/>
<dbReference type="RefSeq" id="WP_094234936.1">
    <property type="nucleotide sequence ID" value="NZ_CP022657.1"/>
</dbReference>
<protein>
    <submittedName>
        <fullName evidence="2">Cytoplasmic protein</fullName>
    </submittedName>
</protein>
<dbReference type="Pfam" id="PF13788">
    <property type="entry name" value="DUF4180"/>
    <property type="match status" value="1"/>
</dbReference>
<evidence type="ECO:0000313" key="2">
    <source>
        <dbReference type="EMBL" id="ASS73676.1"/>
    </source>
</evidence>
<feature type="domain" description="DUF4180" evidence="1">
    <location>
        <begin position="10"/>
        <end position="118"/>
    </location>
</feature>
<accession>A0A223CWH7</accession>
<dbReference type="OrthoDB" id="8595425at2"/>
<gene>
    <name evidence="2" type="ORF">CIG75_00915</name>
</gene>
<organism evidence="2 3">
    <name type="scientific">Tumebacillus algifaecis</name>
    <dbReference type="NCBI Taxonomy" id="1214604"/>
    <lineage>
        <taxon>Bacteria</taxon>
        <taxon>Bacillati</taxon>
        <taxon>Bacillota</taxon>
        <taxon>Bacilli</taxon>
        <taxon>Bacillales</taxon>
        <taxon>Alicyclobacillaceae</taxon>
        <taxon>Tumebacillus</taxon>
    </lineage>
</organism>
<dbReference type="KEGG" id="tab:CIG75_00915"/>
<dbReference type="Proteomes" id="UP000214688">
    <property type="component" value="Chromosome"/>
</dbReference>
<sequence>MKILIDQVGDSKVAIVESADILIGNAQDALDLMATVKYTDDCYKILIPKSNITESFFELSTRLAGEILQKYTNYQVRLAIVGDFDEYDSKSLHAFIIECNRGKQVFFLPDVQTALDKLHSVA</sequence>
<evidence type="ECO:0000313" key="3">
    <source>
        <dbReference type="Proteomes" id="UP000214688"/>
    </source>
</evidence>
<keyword evidence="3" id="KW-1185">Reference proteome</keyword>
<name>A0A223CWH7_9BACL</name>
<dbReference type="EMBL" id="CP022657">
    <property type="protein sequence ID" value="ASS73676.1"/>
    <property type="molecule type" value="Genomic_DNA"/>
</dbReference>
<dbReference type="InterPro" id="IPR025438">
    <property type="entry name" value="DUF4180"/>
</dbReference>
<reference evidence="2 3" key="1">
    <citation type="journal article" date="2015" name="Int. J. Syst. Evol. Microbiol.">
        <title>Tumebacillus algifaecis sp. nov., isolated from decomposing algal scum.</title>
        <authorList>
            <person name="Wu Y.F."/>
            <person name="Zhang B."/>
            <person name="Xing P."/>
            <person name="Wu Q.L."/>
            <person name="Liu S.J."/>
        </authorList>
    </citation>
    <scope>NUCLEOTIDE SEQUENCE [LARGE SCALE GENOMIC DNA]</scope>
    <source>
        <strain evidence="2 3">THMBR28</strain>
    </source>
</reference>
<proteinExistence type="predicted"/>